<dbReference type="EMBL" id="CCNE01000014">
    <property type="protein sequence ID" value="CDX55892.1"/>
    <property type="molecule type" value="Genomic_DNA"/>
</dbReference>
<name>A0A090G3P2_MESPL</name>
<proteinExistence type="predicted"/>
<dbReference type="AlphaFoldDB" id="A0A090G3P2"/>
<reference evidence="1 2" key="1">
    <citation type="submission" date="2014-08" db="EMBL/GenBank/DDBJ databases">
        <authorList>
            <person name="Moulin Lionel"/>
        </authorList>
    </citation>
    <scope>NUCLEOTIDE SEQUENCE [LARGE SCALE GENOMIC DNA]</scope>
</reference>
<protein>
    <submittedName>
        <fullName evidence="1">Uncharacterized protein</fullName>
    </submittedName>
</protein>
<accession>A0A090G3P2</accession>
<evidence type="ECO:0000313" key="2">
    <source>
        <dbReference type="Proteomes" id="UP000046122"/>
    </source>
</evidence>
<dbReference type="Proteomes" id="UP000046122">
    <property type="component" value="Unassembled WGS sequence"/>
</dbReference>
<sequence length="76" mass="8101">MVKAVALNTVHLCKTPGERSPEGKTVKRAEIEVKAPGAIFDVDKKQLDDLVGRGAARPATKVDLARADESSQMDLG</sequence>
<organism evidence="1 2">
    <name type="scientific">Mesorhizobium plurifarium</name>
    <dbReference type="NCBI Taxonomy" id="69974"/>
    <lineage>
        <taxon>Bacteria</taxon>
        <taxon>Pseudomonadati</taxon>
        <taxon>Pseudomonadota</taxon>
        <taxon>Alphaproteobacteria</taxon>
        <taxon>Hyphomicrobiales</taxon>
        <taxon>Phyllobacteriaceae</taxon>
        <taxon>Mesorhizobium</taxon>
    </lineage>
</organism>
<gene>
    <name evidence="1" type="ORF">MPL3365_210120</name>
</gene>
<evidence type="ECO:0000313" key="1">
    <source>
        <dbReference type="EMBL" id="CDX55892.1"/>
    </source>
</evidence>